<feature type="domain" description="Soluble ligand binding" evidence="4">
    <location>
        <begin position="136"/>
        <end position="191"/>
    </location>
</feature>
<sequence>MRTCMIFLLSVLICACTSYPSVYSDSKNATEFKVPERTDKVAFPDPAILAEFEADAEPVYRLGEGDQLMLSVWGRPELTGKTVIGPDGQMSMFLIGSQKLSGLTREEAQQKLTKALEKFYKKPVLSLAVEQYQNNRVTILGRVQNPGTIVFDRPPTILEVLAKAGSLPVIDKQATLTRCAVFRGREKVIWVDLQRLLTRSDPTYNIRLKPNDLVYIPDSNDTSVYVLGSVLRPGAYRLTPDMSLLDALSQAGGPNEDANLEEIGIYRASRKAIERIPFKSLLTADRRLNFSMEEGDIIYVPKSGVAQIGYTLRQLLPGMSLINFTSSGSSTGTK</sequence>
<dbReference type="Proteomes" id="UP000653343">
    <property type="component" value="Unassembled WGS sequence"/>
</dbReference>
<dbReference type="Pfam" id="PF10531">
    <property type="entry name" value="SLBB"/>
    <property type="match status" value="2"/>
</dbReference>
<organism evidence="5 6">
    <name type="scientific">Undibacterium squillarum</name>
    <dbReference type="NCBI Taxonomy" id="1131567"/>
    <lineage>
        <taxon>Bacteria</taxon>
        <taxon>Pseudomonadati</taxon>
        <taxon>Pseudomonadota</taxon>
        <taxon>Betaproteobacteria</taxon>
        <taxon>Burkholderiales</taxon>
        <taxon>Oxalobacteraceae</taxon>
        <taxon>Undibacterium</taxon>
    </lineage>
</organism>
<comment type="caution">
    <text evidence="5">The sequence shown here is derived from an EMBL/GenBank/DDBJ whole genome shotgun (WGS) entry which is preliminary data.</text>
</comment>
<evidence type="ECO:0000259" key="4">
    <source>
        <dbReference type="Pfam" id="PF10531"/>
    </source>
</evidence>
<dbReference type="EMBL" id="BMYU01000002">
    <property type="protein sequence ID" value="GGX36522.1"/>
    <property type="molecule type" value="Genomic_DNA"/>
</dbReference>
<dbReference type="Gene3D" id="3.30.1950.10">
    <property type="entry name" value="wza like domain"/>
    <property type="match status" value="1"/>
</dbReference>
<evidence type="ECO:0000313" key="6">
    <source>
        <dbReference type="Proteomes" id="UP000653343"/>
    </source>
</evidence>
<dbReference type="InterPro" id="IPR019554">
    <property type="entry name" value="Soluble_ligand-bd"/>
</dbReference>
<dbReference type="PANTHER" id="PTHR33619">
    <property type="entry name" value="POLYSACCHARIDE EXPORT PROTEIN GFCE-RELATED"/>
    <property type="match status" value="1"/>
</dbReference>
<dbReference type="PANTHER" id="PTHR33619:SF3">
    <property type="entry name" value="POLYSACCHARIDE EXPORT PROTEIN GFCE-RELATED"/>
    <property type="match status" value="1"/>
</dbReference>
<name>A0ABQ2XVP8_9BURK</name>
<dbReference type="RefSeq" id="WP_189356224.1">
    <property type="nucleotide sequence ID" value="NZ_BMYU01000002.1"/>
</dbReference>
<evidence type="ECO:0008006" key="7">
    <source>
        <dbReference type="Google" id="ProtNLM"/>
    </source>
</evidence>
<feature type="signal peptide" evidence="2">
    <location>
        <begin position="1"/>
        <end position="24"/>
    </location>
</feature>
<gene>
    <name evidence="5" type="ORF">GCM10010946_12920</name>
</gene>
<dbReference type="Gene3D" id="3.10.560.10">
    <property type="entry name" value="Outer membrane lipoprotein wza domain like"/>
    <property type="match status" value="2"/>
</dbReference>
<evidence type="ECO:0000256" key="2">
    <source>
        <dbReference type="SAM" id="SignalP"/>
    </source>
</evidence>
<evidence type="ECO:0000259" key="3">
    <source>
        <dbReference type="Pfam" id="PF02563"/>
    </source>
</evidence>
<accession>A0ABQ2XVP8</accession>
<feature type="domain" description="Soluble ligand binding" evidence="4">
    <location>
        <begin position="224"/>
        <end position="270"/>
    </location>
</feature>
<reference evidence="6" key="1">
    <citation type="journal article" date="2019" name="Int. J. Syst. Evol. Microbiol.">
        <title>The Global Catalogue of Microorganisms (GCM) 10K type strain sequencing project: providing services to taxonomists for standard genome sequencing and annotation.</title>
        <authorList>
            <consortium name="The Broad Institute Genomics Platform"/>
            <consortium name="The Broad Institute Genome Sequencing Center for Infectious Disease"/>
            <person name="Wu L."/>
            <person name="Ma J."/>
        </authorList>
    </citation>
    <scope>NUCLEOTIDE SEQUENCE [LARGE SCALE GENOMIC DNA]</scope>
    <source>
        <strain evidence="6">KCTC 23917</strain>
    </source>
</reference>
<dbReference type="InterPro" id="IPR003715">
    <property type="entry name" value="Poly_export_N"/>
</dbReference>
<proteinExistence type="predicted"/>
<dbReference type="InterPro" id="IPR049712">
    <property type="entry name" value="Poly_export"/>
</dbReference>
<keyword evidence="6" id="KW-1185">Reference proteome</keyword>
<protein>
    <recommendedName>
        <fullName evidence="7">Polysaccharide export outer membrane protein</fullName>
    </recommendedName>
</protein>
<evidence type="ECO:0000256" key="1">
    <source>
        <dbReference type="ARBA" id="ARBA00022729"/>
    </source>
</evidence>
<keyword evidence="1 2" id="KW-0732">Signal</keyword>
<dbReference type="PROSITE" id="PS51257">
    <property type="entry name" value="PROKAR_LIPOPROTEIN"/>
    <property type="match status" value="1"/>
</dbReference>
<feature type="chain" id="PRO_5045634421" description="Polysaccharide export outer membrane protein" evidence="2">
    <location>
        <begin position="25"/>
        <end position="334"/>
    </location>
</feature>
<dbReference type="Pfam" id="PF02563">
    <property type="entry name" value="Poly_export"/>
    <property type="match status" value="1"/>
</dbReference>
<evidence type="ECO:0000313" key="5">
    <source>
        <dbReference type="EMBL" id="GGX36522.1"/>
    </source>
</evidence>
<feature type="domain" description="Polysaccharide export protein N-terminal" evidence="3">
    <location>
        <begin position="56"/>
        <end position="129"/>
    </location>
</feature>